<dbReference type="GO" id="GO:0046509">
    <property type="term" value="F:1,2-diacylglycerol 3-beta-galactosyltransferase activity"/>
    <property type="evidence" value="ECO:0007669"/>
    <property type="project" value="UniProtKB-EC"/>
</dbReference>
<dbReference type="PANTHER" id="PTHR43025">
    <property type="entry name" value="MONOGALACTOSYLDIACYLGLYCEROL SYNTHASE"/>
    <property type="match status" value="1"/>
</dbReference>
<protein>
    <recommendedName>
        <fullName evidence="2">monogalactosyldiacylglycerol synthase</fullName>
        <ecNumber evidence="2">2.4.1.46</ecNumber>
    </recommendedName>
</protein>
<dbReference type="PANTHER" id="PTHR43025:SF1">
    <property type="entry name" value="MONOGALACTOSYLDIACYLGLYCEROL SYNTHASE 2, CHLOROPLASTIC"/>
    <property type="match status" value="1"/>
</dbReference>
<dbReference type="EC" id="2.4.1.46" evidence="2"/>
<gene>
    <name evidence="8" type="ORF">ZOSMA_255G00090</name>
</gene>
<organism evidence="8 9">
    <name type="scientific">Zostera marina</name>
    <name type="common">Eelgrass</name>
    <dbReference type="NCBI Taxonomy" id="29655"/>
    <lineage>
        <taxon>Eukaryota</taxon>
        <taxon>Viridiplantae</taxon>
        <taxon>Streptophyta</taxon>
        <taxon>Embryophyta</taxon>
        <taxon>Tracheophyta</taxon>
        <taxon>Spermatophyta</taxon>
        <taxon>Magnoliopsida</taxon>
        <taxon>Liliopsida</taxon>
        <taxon>Zosteraceae</taxon>
        <taxon>Zostera</taxon>
    </lineage>
</organism>
<dbReference type="Pfam" id="PF04101">
    <property type="entry name" value="Glyco_tran_28_C"/>
    <property type="match status" value="1"/>
</dbReference>
<comment type="subcellular location">
    <subcellularLocation>
        <location evidence="5">Plastid</location>
        <location evidence="5">Chloroplast membrane</location>
    </subcellularLocation>
</comment>
<evidence type="ECO:0000256" key="1">
    <source>
        <dbReference type="ARBA" id="ARBA00006962"/>
    </source>
</evidence>
<dbReference type="Gene3D" id="3.40.50.2000">
    <property type="entry name" value="Glycogen Phosphorylase B"/>
    <property type="match status" value="1"/>
</dbReference>
<evidence type="ECO:0000259" key="7">
    <source>
        <dbReference type="Pfam" id="PF06925"/>
    </source>
</evidence>
<proteinExistence type="inferred from homology"/>
<feature type="domain" description="Diacylglycerol glucosyltransferase N-terminal" evidence="7">
    <location>
        <begin position="68"/>
        <end position="236"/>
    </location>
</feature>
<dbReference type="InterPro" id="IPR009695">
    <property type="entry name" value="Diacylglyc_glucosyltr_N"/>
</dbReference>
<comment type="similarity">
    <text evidence="1">Belongs to the glycosyltransferase 28 family.</text>
</comment>
<keyword evidence="3" id="KW-0328">Glycosyltransferase</keyword>
<accession>A0A0K9PHZ8</accession>
<name>A0A0K9PHZ8_ZOSMR</name>
<keyword evidence="9" id="KW-1185">Reference proteome</keyword>
<evidence type="ECO:0000259" key="6">
    <source>
        <dbReference type="Pfam" id="PF04101"/>
    </source>
</evidence>
<dbReference type="AlphaFoldDB" id="A0A0K9PHZ8"/>
<dbReference type="Pfam" id="PF06925">
    <property type="entry name" value="MGDG_synth"/>
    <property type="match status" value="1"/>
</dbReference>
<dbReference type="EMBL" id="LFYR01000879">
    <property type="protein sequence ID" value="KMZ67872.1"/>
    <property type="molecule type" value="Genomic_DNA"/>
</dbReference>
<comment type="caution">
    <text evidence="8">The sequence shown here is derived from an EMBL/GenBank/DDBJ whole genome shotgun (WGS) entry which is preliminary data.</text>
</comment>
<evidence type="ECO:0000313" key="8">
    <source>
        <dbReference type="EMBL" id="KMZ67872.1"/>
    </source>
</evidence>
<evidence type="ECO:0000256" key="4">
    <source>
        <dbReference type="ARBA" id="ARBA00022679"/>
    </source>
</evidence>
<dbReference type="OrthoDB" id="200404at2759"/>
<keyword evidence="4" id="KW-0808">Transferase</keyword>
<dbReference type="OMA" id="EEENCQY"/>
<dbReference type="Proteomes" id="UP000036987">
    <property type="component" value="Unassembled WGS sequence"/>
</dbReference>
<dbReference type="GO" id="GO:0009247">
    <property type="term" value="P:glycolipid biosynthetic process"/>
    <property type="evidence" value="ECO:0007669"/>
    <property type="project" value="InterPro"/>
</dbReference>
<evidence type="ECO:0000313" key="9">
    <source>
        <dbReference type="Proteomes" id="UP000036987"/>
    </source>
</evidence>
<evidence type="ECO:0000256" key="2">
    <source>
        <dbReference type="ARBA" id="ARBA00012615"/>
    </source>
</evidence>
<feature type="domain" description="Glycosyl transferase family 28 C-terminal" evidence="6">
    <location>
        <begin position="263"/>
        <end position="361"/>
    </location>
</feature>
<dbReference type="STRING" id="29655.A0A0K9PHZ8"/>
<evidence type="ECO:0000256" key="5">
    <source>
        <dbReference type="ARBA" id="ARBA00046299"/>
    </source>
</evidence>
<dbReference type="GO" id="GO:0031969">
    <property type="term" value="C:chloroplast membrane"/>
    <property type="evidence" value="ECO:0007669"/>
    <property type="project" value="UniProtKB-SubCell"/>
</dbReference>
<dbReference type="InterPro" id="IPR050519">
    <property type="entry name" value="Glycosyltransf_28_UgtP"/>
</dbReference>
<dbReference type="CDD" id="cd17507">
    <property type="entry name" value="GT28_Beta-DGS-like"/>
    <property type="match status" value="1"/>
</dbReference>
<reference evidence="9" key="1">
    <citation type="journal article" date="2016" name="Nature">
        <title>The genome of the seagrass Zostera marina reveals angiosperm adaptation to the sea.</title>
        <authorList>
            <person name="Olsen J.L."/>
            <person name="Rouze P."/>
            <person name="Verhelst B."/>
            <person name="Lin Y.-C."/>
            <person name="Bayer T."/>
            <person name="Collen J."/>
            <person name="Dattolo E."/>
            <person name="De Paoli E."/>
            <person name="Dittami S."/>
            <person name="Maumus F."/>
            <person name="Michel G."/>
            <person name="Kersting A."/>
            <person name="Lauritano C."/>
            <person name="Lohaus R."/>
            <person name="Toepel M."/>
            <person name="Tonon T."/>
            <person name="Vanneste K."/>
            <person name="Amirebrahimi M."/>
            <person name="Brakel J."/>
            <person name="Bostroem C."/>
            <person name="Chovatia M."/>
            <person name="Grimwood J."/>
            <person name="Jenkins J.W."/>
            <person name="Jueterbock A."/>
            <person name="Mraz A."/>
            <person name="Stam W.T."/>
            <person name="Tice H."/>
            <person name="Bornberg-Bauer E."/>
            <person name="Green P.J."/>
            <person name="Pearson G.A."/>
            <person name="Procaccini G."/>
            <person name="Duarte C.M."/>
            <person name="Schmutz J."/>
            <person name="Reusch T.B.H."/>
            <person name="Van de Peer Y."/>
        </authorList>
    </citation>
    <scope>NUCLEOTIDE SEQUENCE [LARGE SCALE GENOMIC DNA]</scope>
    <source>
        <strain evidence="9">cv. Finnish</strain>
    </source>
</reference>
<sequence length="455" mass="50508">MVRSIGEVLLRSLGQGATRKCSYYRGGMGMAKCDGFDDRGDMNFEMEQIGSERTKNVLILMSDTGGGHRASAEAIRDAFGIEYGDMYKVFVKDLCKEYGGWPMSDMESSYKFMVKHNKLWKFAFYGTSPRWIHSGYLSVIASLYAKKFEDALMKYKPDIIISVHPLMQHIPLMVLKWKGLGKKVVFVTVITDLNTCHPTWFHPSVTRCYCPAEEVSKRASSDGLDPSQIQVFGLPIRPSFCQALHSKDELREELGMEKDLPTVLLMGGGEGMGPVKNTAIALGAALYNEELGKPIGQMVVICGRNQPLASNLESFEWKIPIKIRGFEKQMEKWMGACDCIITKAGPGTIAEALIKGLPIILNDFIPGQEVGNIPYVVDNGVGLFSTSPKETAQLVARWFGSEAEELKKMSEKALRLAQPEAVFDIVRDIDKLFAQLGHVSHISYDLITSLSSCSL</sequence>
<dbReference type="InterPro" id="IPR007235">
    <property type="entry name" value="Glyco_trans_28_C"/>
</dbReference>
<evidence type="ECO:0000256" key="3">
    <source>
        <dbReference type="ARBA" id="ARBA00022676"/>
    </source>
</evidence>
<dbReference type="SUPFAM" id="SSF53756">
    <property type="entry name" value="UDP-Glycosyltransferase/glycogen phosphorylase"/>
    <property type="match status" value="1"/>
</dbReference>